<keyword evidence="1" id="KW-0812">Transmembrane</keyword>
<evidence type="ECO:0000313" key="4">
    <source>
        <dbReference type="Proteomes" id="UP000712281"/>
    </source>
</evidence>
<reference evidence="3" key="1">
    <citation type="submission" date="2019-12" db="EMBL/GenBank/DDBJ databases">
        <title>Genome sequencing and annotation of Brassica cretica.</title>
        <authorList>
            <person name="Studholme D.J."/>
            <person name="Sarris P."/>
        </authorList>
    </citation>
    <scope>NUCLEOTIDE SEQUENCE</scope>
    <source>
        <strain evidence="3">PFS-109/04</strain>
        <tissue evidence="3">Leaf</tissue>
    </source>
</reference>
<feature type="transmembrane region" description="Helical" evidence="1">
    <location>
        <begin position="44"/>
        <end position="64"/>
    </location>
</feature>
<reference evidence="2" key="2">
    <citation type="submission" date="2019-12" db="EMBL/GenBank/DDBJ databases">
        <title>Genome sequencing and annotation of Brassica cretica.</title>
        <authorList>
            <person name="Studholme D.J."/>
            <person name="Sarris P.F."/>
        </authorList>
    </citation>
    <scope>NUCLEOTIDE SEQUENCE</scope>
    <source>
        <strain evidence="2">PFS-001/15</strain>
        <tissue evidence="2">Leaf</tissue>
    </source>
</reference>
<comment type="caution">
    <text evidence="2">The sequence shown here is derived from an EMBL/GenBank/DDBJ whole genome shotgun (WGS) entry which is preliminary data.</text>
</comment>
<name>A0A8S9HQZ6_BRACR</name>
<sequence length="154" mass="17889">MLDSVMKSVRIESGPSGLIVMSFSSFRLKHGYFFGLYDFDMFLAYNYLAICFGMIFIAFLLGWIDKVIIRSKDDHKVLLVLFHIGLFLEWLVNASKRHRDVYQVLLASVIQNRVMALLGFCLADTKRREHMDARISGSVWLGYAWLLKCMVEMF</sequence>
<evidence type="ECO:0000313" key="2">
    <source>
        <dbReference type="EMBL" id="KAF2559884.1"/>
    </source>
</evidence>
<accession>A0A8S9HQZ6</accession>
<evidence type="ECO:0000256" key="1">
    <source>
        <dbReference type="SAM" id="Phobius"/>
    </source>
</evidence>
<evidence type="ECO:0000313" key="3">
    <source>
        <dbReference type="EMBL" id="KAF3586561.1"/>
    </source>
</evidence>
<dbReference type="Proteomes" id="UP000712600">
    <property type="component" value="Unassembled WGS sequence"/>
</dbReference>
<dbReference type="EMBL" id="QGKW02001940">
    <property type="protein sequence ID" value="KAF2559884.1"/>
    <property type="molecule type" value="Genomic_DNA"/>
</dbReference>
<gene>
    <name evidence="2" type="ORF">F2Q68_00016663</name>
    <name evidence="3" type="ORF">F2Q69_00030489</name>
</gene>
<feature type="transmembrane region" description="Helical" evidence="1">
    <location>
        <begin position="76"/>
        <end position="95"/>
    </location>
</feature>
<dbReference type="AlphaFoldDB" id="A0A8S9HQZ6"/>
<proteinExistence type="predicted"/>
<feature type="transmembrane region" description="Helical" evidence="1">
    <location>
        <begin position="101"/>
        <end position="123"/>
    </location>
</feature>
<dbReference type="EMBL" id="QGKX02000088">
    <property type="protein sequence ID" value="KAF3586561.1"/>
    <property type="molecule type" value="Genomic_DNA"/>
</dbReference>
<protein>
    <submittedName>
        <fullName evidence="2">Uncharacterized protein</fullName>
    </submittedName>
</protein>
<dbReference type="Proteomes" id="UP000712281">
    <property type="component" value="Unassembled WGS sequence"/>
</dbReference>
<keyword evidence="1" id="KW-0472">Membrane</keyword>
<keyword evidence="1" id="KW-1133">Transmembrane helix</keyword>
<organism evidence="2 4">
    <name type="scientific">Brassica cretica</name>
    <name type="common">Mustard</name>
    <dbReference type="NCBI Taxonomy" id="69181"/>
    <lineage>
        <taxon>Eukaryota</taxon>
        <taxon>Viridiplantae</taxon>
        <taxon>Streptophyta</taxon>
        <taxon>Embryophyta</taxon>
        <taxon>Tracheophyta</taxon>
        <taxon>Spermatophyta</taxon>
        <taxon>Magnoliopsida</taxon>
        <taxon>eudicotyledons</taxon>
        <taxon>Gunneridae</taxon>
        <taxon>Pentapetalae</taxon>
        <taxon>rosids</taxon>
        <taxon>malvids</taxon>
        <taxon>Brassicales</taxon>
        <taxon>Brassicaceae</taxon>
        <taxon>Brassiceae</taxon>
        <taxon>Brassica</taxon>
    </lineage>
</organism>